<dbReference type="Proteomes" id="UP000316649">
    <property type="component" value="Unassembled WGS sequence"/>
</dbReference>
<evidence type="ECO:0000256" key="3">
    <source>
        <dbReference type="ARBA" id="ARBA00022722"/>
    </source>
</evidence>
<dbReference type="SUPFAM" id="SSF55486">
    <property type="entry name" value="Metalloproteases ('zincins'), catalytic domain"/>
    <property type="match status" value="1"/>
</dbReference>
<dbReference type="GO" id="GO:0008270">
    <property type="term" value="F:zinc ion binding"/>
    <property type="evidence" value="ECO:0007669"/>
    <property type="project" value="UniProtKB-UniRule"/>
</dbReference>
<keyword evidence="2 8" id="KW-0690">Ribosome biogenesis</keyword>
<dbReference type="InterPro" id="IPR002036">
    <property type="entry name" value="YbeY"/>
</dbReference>
<dbReference type="GO" id="GO:0004521">
    <property type="term" value="F:RNA endonuclease activity"/>
    <property type="evidence" value="ECO:0007669"/>
    <property type="project" value="UniProtKB-UniRule"/>
</dbReference>
<keyword evidence="5 8" id="KW-0255">Endonuclease</keyword>
<keyword evidence="7 8" id="KW-0862">Zinc</keyword>
<dbReference type="Gene3D" id="3.40.390.30">
    <property type="entry name" value="Metalloproteases ('zincins'), catalytic domain"/>
    <property type="match status" value="1"/>
</dbReference>
<keyword evidence="8" id="KW-0963">Cytoplasm</keyword>
<dbReference type="AlphaFoldDB" id="A0A558DUM6"/>
<proteinExistence type="inferred from homology"/>
<dbReference type="GO" id="GO:0006364">
    <property type="term" value="P:rRNA processing"/>
    <property type="evidence" value="ECO:0007669"/>
    <property type="project" value="UniProtKB-UniRule"/>
</dbReference>
<dbReference type="PROSITE" id="PS01306">
    <property type="entry name" value="UPF0054"/>
    <property type="match status" value="1"/>
</dbReference>
<comment type="similarity">
    <text evidence="1 8">Belongs to the endoribonuclease YbeY family.</text>
</comment>
<keyword evidence="10" id="KW-1185">Reference proteome</keyword>
<comment type="function">
    <text evidence="8">Single strand-specific metallo-endoribonuclease involved in late-stage 70S ribosome quality control and in maturation of the 3' terminus of the 16S rRNA.</text>
</comment>
<organism evidence="9 10">
    <name type="scientific">Sedimenticola selenatireducens</name>
    <dbReference type="NCBI Taxonomy" id="191960"/>
    <lineage>
        <taxon>Bacteria</taxon>
        <taxon>Pseudomonadati</taxon>
        <taxon>Pseudomonadota</taxon>
        <taxon>Gammaproteobacteria</taxon>
        <taxon>Chromatiales</taxon>
        <taxon>Sedimenticolaceae</taxon>
        <taxon>Sedimenticola</taxon>
    </lineage>
</organism>
<name>A0A558DUM6_9GAMM</name>
<dbReference type="HAMAP" id="MF_00009">
    <property type="entry name" value="Endoribonucl_YbeY"/>
    <property type="match status" value="1"/>
</dbReference>
<comment type="caution">
    <text evidence="9">The sequence shown here is derived from an EMBL/GenBank/DDBJ whole genome shotgun (WGS) entry which is preliminary data.</text>
</comment>
<dbReference type="EC" id="3.1.-.-" evidence="8"/>
<reference evidence="9 10" key="1">
    <citation type="submission" date="2019-07" db="EMBL/GenBank/DDBJ databases">
        <title>The pathways for chlorine oxyanion respiration interact through the shared metabolite chlorate.</title>
        <authorList>
            <person name="Barnum T.P."/>
            <person name="Cheng Y."/>
            <person name="Hill K.A."/>
            <person name="Lucas L.N."/>
            <person name="Carlson H.K."/>
            <person name="Coates J.D."/>
        </authorList>
    </citation>
    <scope>NUCLEOTIDE SEQUENCE [LARGE SCALE GENOMIC DNA]</scope>
    <source>
        <strain evidence="9 10">BK-1</strain>
    </source>
</reference>
<evidence type="ECO:0000313" key="10">
    <source>
        <dbReference type="Proteomes" id="UP000316649"/>
    </source>
</evidence>
<feature type="binding site" evidence="8">
    <location>
        <position position="122"/>
    </location>
    <ligand>
        <name>Zn(2+)</name>
        <dbReference type="ChEBI" id="CHEBI:29105"/>
        <note>catalytic</note>
    </ligand>
</feature>
<protein>
    <recommendedName>
        <fullName evidence="8">Endoribonuclease YbeY</fullName>
        <ecNumber evidence="8">3.1.-.-</ecNumber>
    </recommendedName>
</protein>
<dbReference type="RefSeq" id="WP_144359484.1">
    <property type="nucleotide sequence ID" value="NZ_VMNH01000016.1"/>
</dbReference>
<evidence type="ECO:0000256" key="5">
    <source>
        <dbReference type="ARBA" id="ARBA00022759"/>
    </source>
</evidence>
<keyword evidence="3 8" id="KW-0540">Nuclease</keyword>
<evidence type="ECO:0000256" key="4">
    <source>
        <dbReference type="ARBA" id="ARBA00022723"/>
    </source>
</evidence>
<gene>
    <name evidence="8 9" type="primary">ybeY</name>
    <name evidence="9" type="ORF">FHP88_12870</name>
</gene>
<evidence type="ECO:0000256" key="8">
    <source>
        <dbReference type="HAMAP-Rule" id="MF_00009"/>
    </source>
</evidence>
<dbReference type="PANTHER" id="PTHR46986">
    <property type="entry name" value="ENDORIBONUCLEASE YBEY, CHLOROPLASTIC"/>
    <property type="match status" value="1"/>
</dbReference>
<accession>A0A558DUM6</accession>
<evidence type="ECO:0000256" key="6">
    <source>
        <dbReference type="ARBA" id="ARBA00022801"/>
    </source>
</evidence>
<keyword evidence="6 8" id="KW-0378">Hydrolase</keyword>
<dbReference type="OrthoDB" id="9807740at2"/>
<feature type="binding site" evidence="8">
    <location>
        <position position="116"/>
    </location>
    <ligand>
        <name>Zn(2+)</name>
        <dbReference type="ChEBI" id="CHEBI:29105"/>
        <note>catalytic</note>
    </ligand>
</feature>
<dbReference type="Pfam" id="PF02130">
    <property type="entry name" value="YbeY"/>
    <property type="match status" value="1"/>
</dbReference>
<evidence type="ECO:0000256" key="2">
    <source>
        <dbReference type="ARBA" id="ARBA00022517"/>
    </source>
</evidence>
<dbReference type="NCBIfam" id="TIGR00043">
    <property type="entry name" value="rRNA maturation RNase YbeY"/>
    <property type="match status" value="1"/>
</dbReference>
<keyword evidence="4 8" id="KW-0479">Metal-binding</keyword>
<dbReference type="InterPro" id="IPR023091">
    <property type="entry name" value="MetalPrtase_cat_dom_sf_prd"/>
</dbReference>
<dbReference type="GO" id="GO:0004222">
    <property type="term" value="F:metalloendopeptidase activity"/>
    <property type="evidence" value="ECO:0007669"/>
    <property type="project" value="InterPro"/>
</dbReference>
<keyword evidence="8" id="KW-0698">rRNA processing</keyword>
<feature type="binding site" evidence="8">
    <location>
        <position position="112"/>
    </location>
    <ligand>
        <name>Zn(2+)</name>
        <dbReference type="ChEBI" id="CHEBI:29105"/>
        <note>catalytic</note>
    </ligand>
</feature>
<evidence type="ECO:0000256" key="7">
    <source>
        <dbReference type="ARBA" id="ARBA00022833"/>
    </source>
</evidence>
<dbReference type="PANTHER" id="PTHR46986:SF1">
    <property type="entry name" value="ENDORIBONUCLEASE YBEY, CHLOROPLASTIC"/>
    <property type="match status" value="1"/>
</dbReference>
<dbReference type="GO" id="GO:0005737">
    <property type="term" value="C:cytoplasm"/>
    <property type="evidence" value="ECO:0007669"/>
    <property type="project" value="UniProtKB-SubCell"/>
</dbReference>
<evidence type="ECO:0000313" key="9">
    <source>
        <dbReference type="EMBL" id="TVO72480.1"/>
    </source>
</evidence>
<comment type="subcellular location">
    <subcellularLocation>
        <location evidence="8">Cytoplasm</location>
    </subcellularLocation>
</comment>
<evidence type="ECO:0000256" key="1">
    <source>
        <dbReference type="ARBA" id="ARBA00010875"/>
    </source>
</evidence>
<dbReference type="InterPro" id="IPR020549">
    <property type="entry name" value="YbeY_CS"/>
</dbReference>
<sequence>MNLLIELQHRVEADGAPDPLQFQKWAEAALDNRLDHVELVIRVVDRDESQQLNRDYRGMDKPTNVLSFPFDAPEVVESNHIGDLVICAPVVAEEAQQQGKPLEAHWAHLVVHGVLHLLGFDHINDEQAEEMESLEVEVLDRLGFSDPYQSEREL</sequence>
<comment type="cofactor">
    <cofactor evidence="8">
        <name>Zn(2+)</name>
        <dbReference type="ChEBI" id="CHEBI:29105"/>
    </cofactor>
    <text evidence="8">Binds 1 zinc ion.</text>
</comment>
<dbReference type="EMBL" id="VMNH01000016">
    <property type="protein sequence ID" value="TVO72480.1"/>
    <property type="molecule type" value="Genomic_DNA"/>
</dbReference>